<evidence type="ECO:0000313" key="3">
    <source>
        <dbReference type="Proteomes" id="UP000289555"/>
    </source>
</evidence>
<evidence type="ECO:0000256" key="1">
    <source>
        <dbReference type="SAM" id="Phobius"/>
    </source>
</evidence>
<organism evidence="2 3">
    <name type="scientific">Vreelandella olivaria</name>
    <dbReference type="NCBI Taxonomy" id="390919"/>
    <lineage>
        <taxon>Bacteria</taxon>
        <taxon>Pseudomonadati</taxon>
        <taxon>Pseudomonadota</taxon>
        <taxon>Gammaproteobacteria</taxon>
        <taxon>Oceanospirillales</taxon>
        <taxon>Halomonadaceae</taxon>
        <taxon>Vreelandella</taxon>
    </lineage>
</organism>
<keyword evidence="1" id="KW-1133">Transmembrane helix</keyword>
<accession>A0ABM7GTY0</accession>
<sequence>MDPIIVLAILVGLIVIGFPIFLALGLSGLAGLYMARGSLAFFSPPPHCLGSLMPSS</sequence>
<reference evidence="3" key="1">
    <citation type="journal article" date="2019" name="Microbiol. Resour. Announc.">
        <title>Complete Genome Sequence of Halomonas olivaria, a Moderately Halophilic Bacterium Isolated from Olive Processing Effluents, Obtained by Nanopore Sequencing.</title>
        <authorList>
            <person name="Nagata S."/>
            <person name="Ii K.M."/>
            <person name="Tsukimi T."/>
            <person name="Miura M.C."/>
            <person name="Galipon J."/>
            <person name="Arakawa K."/>
        </authorList>
    </citation>
    <scope>NUCLEOTIDE SEQUENCE [LARGE SCALE GENOMIC DNA]</scope>
    <source>
        <strain evidence="3">TYRC17</strain>
    </source>
</reference>
<evidence type="ECO:0000313" key="2">
    <source>
        <dbReference type="EMBL" id="BBI54319.1"/>
    </source>
</evidence>
<dbReference type="Proteomes" id="UP000289555">
    <property type="component" value="Chromosome"/>
</dbReference>
<keyword evidence="1" id="KW-0472">Membrane</keyword>
<feature type="transmembrane region" description="Helical" evidence="1">
    <location>
        <begin position="6"/>
        <end position="33"/>
    </location>
</feature>
<keyword evidence="1" id="KW-0812">Transmembrane</keyword>
<keyword evidence="3" id="KW-1185">Reference proteome</keyword>
<protein>
    <submittedName>
        <fullName evidence="2">Uncharacterized protein</fullName>
    </submittedName>
</protein>
<dbReference type="EMBL" id="AP019416">
    <property type="protein sequence ID" value="BBI54319.1"/>
    <property type="molecule type" value="Genomic_DNA"/>
</dbReference>
<proteinExistence type="predicted"/>
<gene>
    <name evidence="2" type="ORF">HORIV_67400</name>
</gene>
<name>A0ABM7GTY0_9GAMM</name>